<dbReference type="Proteomes" id="UP000184395">
    <property type="component" value="Unassembled WGS sequence"/>
</dbReference>
<dbReference type="RefSeq" id="WP_073430124.1">
    <property type="nucleotide sequence ID" value="NZ_CADFGY010000014.1"/>
</dbReference>
<protein>
    <submittedName>
        <fullName evidence="1">Uncharacterized protein</fullName>
    </submittedName>
</protein>
<name>A0A1M6RV90_9BURK</name>
<dbReference type="AlphaFoldDB" id="A0A1M6RV90"/>
<proteinExistence type="predicted"/>
<reference evidence="1 2" key="1">
    <citation type="submission" date="2016-11" db="EMBL/GenBank/DDBJ databases">
        <authorList>
            <person name="Jaros S."/>
            <person name="Januszkiewicz K."/>
            <person name="Wedrychowicz H."/>
        </authorList>
    </citation>
    <scope>NUCLEOTIDE SEQUENCE [LARGE SCALE GENOMIC DNA]</scope>
    <source>
        <strain evidence="1 2">LMG 20594</strain>
    </source>
</reference>
<organism evidence="1 2">
    <name type="scientific">Paraburkholderia terricola</name>
    <dbReference type="NCBI Taxonomy" id="169427"/>
    <lineage>
        <taxon>Bacteria</taxon>
        <taxon>Pseudomonadati</taxon>
        <taxon>Pseudomonadota</taxon>
        <taxon>Betaproteobacteria</taxon>
        <taxon>Burkholderiales</taxon>
        <taxon>Burkholderiaceae</taxon>
        <taxon>Paraburkholderia</taxon>
    </lineage>
</organism>
<evidence type="ECO:0000313" key="2">
    <source>
        <dbReference type="Proteomes" id="UP000184395"/>
    </source>
</evidence>
<gene>
    <name evidence="1" type="ORF">SAMN05192548_10206</name>
</gene>
<accession>A0A1M6RV90</accession>
<dbReference type="EMBL" id="FRAB01000020">
    <property type="protein sequence ID" value="SHK36298.1"/>
    <property type="molecule type" value="Genomic_DNA"/>
</dbReference>
<evidence type="ECO:0000313" key="1">
    <source>
        <dbReference type="EMBL" id="SHK36298.1"/>
    </source>
</evidence>
<sequence length="96" mass="11645">MTRYHVRCRHCATRRCLRKHPDQFARLPRCSVCGRRTYRLDRWMNRRDTTKTRCDCEGYWFPHRQSSLFCWYRSDGTGRFPGDTDFADRNYDGLAA</sequence>
<dbReference type="OrthoDB" id="9099168at2"/>
<dbReference type="STRING" id="169427.SAMN05192548_10206"/>